<protein>
    <submittedName>
        <fullName evidence="1">Uncharacterized protein P0013F10.22</fullName>
    </submittedName>
</protein>
<dbReference type="EMBL" id="AP002523">
    <property type="protein sequence ID" value="BAD67817.1"/>
    <property type="molecule type" value="Genomic_DNA"/>
</dbReference>
<sequence>MTVVPLVARGGVGGRTVNLQWRGRRLGGELMREGGRLVADTSSASALTVPPLPPATWPVACHDVTCPALLSSPALPYRYSLRTHQDSNTVSKTQL</sequence>
<reference evidence="1" key="1">
    <citation type="journal article" date="2002" name="Nature">
        <title>The genome sequence and structure of rice chromosome 1.</title>
        <authorList>
            <person name="Sasaki T."/>
            <person name="Matsumoto T."/>
            <person name="Yamamoto K."/>
            <person name="Sakata K."/>
            <person name="Baba T."/>
            <person name="Katayose Y."/>
            <person name="Wu J."/>
            <person name="Niimura Y."/>
            <person name="Cheng Z."/>
            <person name="Nagamura Y."/>
            <person name="Antonio B.A."/>
            <person name="Kanamori H."/>
            <person name="Hosokawa S."/>
            <person name="Masukawa M."/>
            <person name="Arikawa K."/>
            <person name="Chiden Y."/>
            <person name="Hayashi M."/>
            <person name="Okamoto M."/>
            <person name="Ando T."/>
            <person name="Aoki H."/>
            <person name="Arita K."/>
            <person name="Hamada M."/>
            <person name="Harada C."/>
            <person name="Hijishita S."/>
            <person name="Honda M."/>
            <person name="Ichikawa Y."/>
            <person name="Idonuma A."/>
            <person name="Iijima M."/>
            <person name="Ikeda M."/>
            <person name="Ikeno M."/>
            <person name="Itoh S."/>
            <person name="Itoh T."/>
            <person name="Itoh Y."/>
            <person name="Itoh Y."/>
            <person name="Iwabuchi A."/>
            <person name="Kamiya K."/>
            <person name="Karasawa W."/>
            <person name="Katagiri S."/>
            <person name="Kikuta A."/>
            <person name="Kobayashi N."/>
            <person name="Kono I."/>
            <person name="Machita K."/>
            <person name="Maehara T."/>
            <person name="Mizuno H."/>
            <person name="Mizubayashi T."/>
            <person name="Mukai Y."/>
            <person name="Nagasaki H."/>
            <person name="Nakashima M."/>
            <person name="Nakama Y."/>
            <person name="Nakamichi Y."/>
            <person name="Nakamura M."/>
            <person name="Namiki N."/>
            <person name="Negishi M."/>
            <person name="Ohta I."/>
            <person name="Ono N."/>
            <person name="Saji S."/>
            <person name="Sakai K."/>
            <person name="Shibata M."/>
            <person name="Shimokawa T."/>
            <person name="Shomura A."/>
            <person name="Song J."/>
            <person name="Takazaki Y."/>
            <person name="Terasawa K."/>
            <person name="Tsuji K."/>
            <person name="Waki K."/>
            <person name="Yamagata H."/>
            <person name="Yamane H."/>
            <person name="Yoshiki S."/>
            <person name="Yoshihara R."/>
            <person name="Yukawa K."/>
            <person name="Zhong H."/>
            <person name="Iwama H."/>
            <person name="Endo T."/>
            <person name="Ito H."/>
            <person name="Hahn J.H."/>
            <person name="Kim H.I."/>
            <person name="Eun M.Y."/>
            <person name="Yano M."/>
            <person name="Jiang J."/>
            <person name="Gojobori T."/>
        </authorList>
    </citation>
    <scope>NUCLEOTIDE SEQUENCE [LARGE SCALE GENOMIC DNA]</scope>
</reference>
<accession>Q5VRV8</accession>
<proteinExistence type="predicted"/>
<name>Q5VRV8_ORYSJ</name>
<gene>
    <name evidence="1" type="primary">P0013F10.22</name>
</gene>
<dbReference type="AlphaFoldDB" id="Q5VRV8"/>
<evidence type="ECO:0000313" key="1">
    <source>
        <dbReference type="EMBL" id="BAD67817.1"/>
    </source>
</evidence>
<dbReference type="Proteomes" id="UP000817658">
    <property type="component" value="Chromosome 1"/>
</dbReference>
<organism evidence="1">
    <name type="scientific">Oryza sativa subsp. japonica</name>
    <name type="common">Rice</name>
    <dbReference type="NCBI Taxonomy" id="39947"/>
    <lineage>
        <taxon>Eukaryota</taxon>
        <taxon>Viridiplantae</taxon>
        <taxon>Streptophyta</taxon>
        <taxon>Embryophyta</taxon>
        <taxon>Tracheophyta</taxon>
        <taxon>Spermatophyta</taxon>
        <taxon>Magnoliopsida</taxon>
        <taxon>Liliopsida</taxon>
        <taxon>Poales</taxon>
        <taxon>Poaceae</taxon>
        <taxon>BOP clade</taxon>
        <taxon>Oryzoideae</taxon>
        <taxon>Oryzeae</taxon>
        <taxon>Oryzinae</taxon>
        <taxon>Oryza</taxon>
        <taxon>Oryza sativa</taxon>
    </lineage>
</organism>